<feature type="compositionally biased region" description="Basic and acidic residues" evidence="1">
    <location>
        <begin position="380"/>
        <end position="391"/>
    </location>
</feature>
<comment type="caution">
    <text evidence="2">The sequence shown here is derived from an EMBL/GenBank/DDBJ whole genome shotgun (WGS) entry which is preliminary data.</text>
</comment>
<protein>
    <submittedName>
        <fullName evidence="2">Uncharacterized protein</fullName>
    </submittedName>
</protein>
<evidence type="ECO:0000313" key="3">
    <source>
        <dbReference type="Proteomes" id="UP001148786"/>
    </source>
</evidence>
<dbReference type="EMBL" id="JANKHO010000948">
    <property type="protein sequence ID" value="KAJ3504898.1"/>
    <property type="molecule type" value="Genomic_DNA"/>
</dbReference>
<sequence>MPIVDPRLCLQLSGDLQQPQELRIGLGSSQRPLLPKEEADHIETLTDSAAVGHASDEESVVRAQSHLLDEPQNLLVEPFATSQEGVTLYPQAPRKSSDRYARLLASAGRGFPLWIPEAHRNLPSAYRRTGVRIGDVGIITSSGSFSFLFNIFAPIVDPIHPSPLPEEFTPLRPAPSAGDVRLIPEFRSGSYLASSSVEKLDCDSALGLSFKMSASEGAILTIPEGATSADLEDLARIRKYAAANLLRWYRYVNGPRGRDARNGEIRIVIGCDKSASWGTATMTNDTPESNCQLKFRPLRRESGTDTAITAYTWEHSGRGETRVGPDVQEVEELRSGDPLAYPNCKYQNQCLFLRTMNPILGDEEWLNLCYELDTPHLIEPRHTTSGHDHQNARRGGKSTSSNSASGAGRSHPYRRSGGTREYALFGGPPESGHPPTLSVSTTASPEATPFHPSEAINRALLKKAWPG</sequence>
<dbReference type="Proteomes" id="UP001148786">
    <property type="component" value="Unassembled WGS sequence"/>
</dbReference>
<accession>A0A9W8MV73</accession>
<feature type="region of interest" description="Disordered" evidence="1">
    <location>
        <begin position="380"/>
        <end position="455"/>
    </location>
</feature>
<name>A0A9W8MV73_9AGAR</name>
<evidence type="ECO:0000256" key="1">
    <source>
        <dbReference type="SAM" id="MobiDB-lite"/>
    </source>
</evidence>
<keyword evidence="3" id="KW-1185">Reference proteome</keyword>
<proteinExistence type="predicted"/>
<dbReference type="OrthoDB" id="2662290at2759"/>
<gene>
    <name evidence="2" type="ORF">NLJ89_g7699</name>
</gene>
<organism evidence="2 3">
    <name type="scientific">Agrocybe chaxingu</name>
    <dbReference type="NCBI Taxonomy" id="84603"/>
    <lineage>
        <taxon>Eukaryota</taxon>
        <taxon>Fungi</taxon>
        <taxon>Dikarya</taxon>
        <taxon>Basidiomycota</taxon>
        <taxon>Agaricomycotina</taxon>
        <taxon>Agaricomycetes</taxon>
        <taxon>Agaricomycetidae</taxon>
        <taxon>Agaricales</taxon>
        <taxon>Agaricineae</taxon>
        <taxon>Strophariaceae</taxon>
        <taxon>Agrocybe</taxon>
    </lineage>
</organism>
<dbReference type="AlphaFoldDB" id="A0A9W8MV73"/>
<reference evidence="2" key="1">
    <citation type="submission" date="2022-07" db="EMBL/GenBank/DDBJ databases">
        <title>Genome Sequence of Agrocybe chaxingu.</title>
        <authorList>
            <person name="Buettner E."/>
        </authorList>
    </citation>
    <scope>NUCLEOTIDE SEQUENCE</scope>
    <source>
        <strain evidence="2">MP-N11</strain>
    </source>
</reference>
<evidence type="ECO:0000313" key="2">
    <source>
        <dbReference type="EMBL" id="KAJ3504898.1"/>
    </source>
</evidence>